<dbReference type="Pfam" id="PF04492">
    <property type="entry name" value="Phage_rep_O"/>
    <property type="match status" value="1"/>
</dbReference>
<dbReference type="Pfam" id="PF01844">
    <property type="entry name" value="HNH"/>
    <property type="match status" value="1"/>
</dbReference>
<dbReference type="CDD" id="cd00085">
    <property type="entry name" value="HNHc"/>
    <property type="match status" value="1"/>
</dbReference>
<dbReference type="InterPro" id="IPR002711">
    <property type="entry name" value="HNH"/>
</dbReference>
<evidence type="ECO:0000313" key="3">
    <source>
        <dbReference type="EMBL" id="KKN04543.1"/>
    </source>
</evidence>
<evidence type="ECO:0000256" key="1">
    <source>
        <dbReference type="SAM" id="MobiDB-lite"/>
    </source>
</evidence>
<dbReference type="NCBIfam" id="TIGR01610">
    <property type="entry name" value="phage_O_Nterm"/>
    <property type="match status" value="1"/>
</dbReference>
<dbReference type="InterPro" id="IPR006497">
    <property type="entry name" value="Phage_lambda_VrpO_N"/>
</dbReference>
<reference evidence="3" key="1">
    <citation type="journal article" date="2015" name="Nature">
        <title>Complex archaea that bridge the gap between prokaryotes and eukaryotes.</title>
        <authorList>
            <person name="Spang A."/>
            <person name="Saw J.H."/>
            <person name="Jorgensen S.L."/>
            <person name="Zaremba-Niedzwiedzka K."/>
            <person name="Martijn J."/>
            <person name="Lind A.E."/>
            <person name="van Eijk R."/>
            <person name="Schleper C."/>
            <person name="Guy L."/>
            <person name="Ettema T.J."/>
        </authorList>
    </citation>
    <scope>NUCLEOTIDE SEQUENCE</scope>
</reference>
<name>A0A0F9QGV0_9ZZZZ</name>
<feature type="domain" description="HNH nuclease" evidence="2">
    <location>
        <begin position="115"/>
        <end position="167"/>
    </location>
</feature>
<dbReference type="GO" id="GO:0004519">
    <property type="term" value="F:endonuclease activity"/>
    <property type="evidence" value="ECO:0007669"/>
    <property type="project" value="InterPro"/>
</dbReference>
<accession>A0A0F9QGV0</accession>
<dbReference type="InterPro" id="IPR036388">
    <property type="entry name" value="WH-like_DNA-bd_sf"/>
</dbReference>
<dbReference type="Gene3D" id="1.10.10.10">
    <property type="entry name" value="Winged helix-like DNA-binding domain superfamily/Winged helix DNA-binding domain"/>
    <property type="match status" value="1"/>
</dbReference>
<proteinExistence type="predicted"/>
<dbReference type="Gene3D" id="1.10.30.50">
    <property type="match status" value="1"/>
</dbReference>
<dbReference type="GO" id="GO:0008270">
    <property type="term" value="F:zinc ion binding"/>
    <property type="evidence" value="ECO:0007669"/>
    <property type="project" value="InterPro"/>
</dbReference>
<feature type="region of interest" description="Disordered" evidence="1">
    <location>
        <begin position="283"/>
        <end position="311"/>
    </location>
</feature>
<organism evidence="3">
    <name type="scientific">marine sediment metagenome</name>
    <dbReference type="NCBI Taxonomy" id="412755"/>
    <lineage>
        <taxon>unclassified sequences</taxon>
        <taxon>metagenomes</taxon>
        <taxon>ecological metagenomes</taxon>
    </lineage>
</organism>
<dbReference type="GO" id="GO:0003676">
    <property type="term" value="F:nucleic acid binding"/>
    <property type="evidence" value="ECO:0007669"/>
    <property type="project" value="InterPro"/>
</dbReference>
<feature type="compositionally biased region" description="Basic and acidic residues" evidence="1">
    <location>
        <begin position="283"/>
        <end position="298"/>
    </location>
</feature>
<sequence length="311" mass="36260">LENGYTRISNELLEAMAKMNLSKYEWRVLLAIIRETYGWKEKMRPISVTQIQKLTGLDRRNIGRTKIRLRLREIIKVNGLTIGINKNYSQWASSLQTIAGIVYRDTRSLSVSIKLQSNLLESNDFRCEYCFEIKKWNETEGHHIIPKSLGGKDCKENTIRCCFNCHNQIHSRMSSIVTTDDMKKYYRHFVSKVSSLQTTFLSSLLTSIKEKKERLKKEDIYILPKKGEFENVKLTEKEFKKLEEKFGVKETEGWIESLGQYLESKGKKFKSHYATILTWARKEEKENGNTAASERDARAFLSDMGEPEETN</sequence>
<dbReference type="AlphaFoldDB" id="A0A0F9QGV0"/>
<gene>
    <name evidence="3" type="ORF">LCGC14_1096450</name>
</gene>
<protein>
    <recommendedName>
        <fullName evidence="2">HNH nuclease domain-containing protein</fullName>
    </recommendedName>
</protein>
<dbReference type="InterPro" id="IPR003615">
    <property type="entry name" value="HNH_nuc"/>
</dbReference>
<comment type="caution">
    <text evidence="3">The sequence shown here is derived from an EMBL/GenBank/DDBJ whole genome shotgun (WGS) entry which is preliminary data.</text>
</comment>
<dbReference type="EMBL" id="LAZR01004908">
    <property type="protein sequence ID" value="KKN04543.1"/>
    <property type="molecule type" value="Genomic_DNA"/>
</dbReference>
<evidence type="ECO:0000259" key="2">
    <source>
        <dbReference type="SMART" id="SM00507"/>
    </source>
</evidence>
<feature type="non-terminal residue" evidence="3">
    <location>
        <position position="1"/>
    </location>
</feature>
<dbReference type="GO" id="GO:0006260">
    <property type="term" value="P:DNA replication"/>
    <property type="evidence" value="ECO:0007669"/>
    <property type="project" value="InterPro"/>
</dbReference>
<dbReference type="SMART" id="SM00507">
    <property type="entry name" value="HNHc"/>
    <property type="match status" value="1"/>
</dbReference>